<keyword evidence="1" id="KW-0489">Methyltransferase</keyword>
<sequence>MYKVTARSLSLPWAGYAGPRLLRFLVGSAGRGLFLLRRIGVTDPPGVRDNGAVHYQHRYHAGNFADVFKHVLLVALLDALNAKAAPWAYVDTHGGAGCYDLEDAAAQRTGEAATGIRRLWAVRSPPLQQYLSCPG</sequence>
<dbReference type="PANTHER" id="PTHR37426">
    <property type="entry name" value="RIBOSOMAL RNA LARGE SUBUNIT METHYLTRANSFERASE J"/>
    <property type="match status" value="1"/>
</dbReference>
<dbReference type="SUPFAM" id="SSF53335">
    <property type="entry name" value="S-adenosyl-L-methionine-dependent methyltransferases"/>
    <property type="match status" value="1"/>
</dbReference>
<dbReference type="GO" id="GO:0070475">
    <property type="term" value="P:rRNA base methylation"/>
    <property type="evidence" value="ECO:0007669"/>
    <property type="project" value="InterPro"/>
</dbReference>
<dbReference type="PANTHER" id="PTHR37426:SF1">
    <property type="entry name" value="RIBOSOMAL RNA LARGE SUBUNIT METHYLTRANSFERASE J"/>
    <property type="match status" value="1"/>
</dbReference>
<dbReference type="EMBL" id="FOOC01000017">
    <property type="protein sequence ID" value="SFF65214.1"/>
    <property type="molecule type" value="Genomic_DNA"/>
</dbReference>
<accession>A0A1I2KE19</accession>
<evidence type="ECO:0000313" key="1">
    <source>
        <dbReference type="EMBL" id="SFF65214.1"/>
    </source>
</evidence>
<dbReference type="Proteomes" id="UP000199771">
    <property type="component" value="Unassembled WGS sequence"/>
</dbReference>
<proteinExistence type="predicted"/>
<dbReference type="Gene3D" id="3.40.50.150">
    <property type="entry name" value="Vaccinia Virus protein VP39"/>
    <property type="match status" value="1"/>
</dbReference>
<dbReference type="STRING" id="1076937.SAMN04488120_11737"/>
<reference evidence="1 2" key="1">
    <citation type="submission" date="2016-10" db="EMBL/GenBank/DDBJ databases">
        <authorList>
            <person name="de Groot N.N."/>
        </authorList>
    </citation>
    <scope>NUCLEOTIDE SEQUENCE [LARGE SCALE GENOMIC DNA]</scope>
    <source>
        <strain evidence="1 2">DSM 23609</strain>
    </source>
</reference>
<dbReference type="OrthoDB" id="9791274at2"/>
<dbReference type="AlphaFoldDB" id="A0A1I2KE19"/>
<gene>
    <name evidence="1" type="ORF">SAMN04488120_11737</name>
</gene>
<name>A0A1I2KE19_9GAMM</name>
<keyword evidence="2" id="KW-1185">Reference proteome</keyword>
<dbReference type="Pfam" id="PF04378">
    <property type="entry name" value="RsmJ"/>
    <property type="match status" value="1"/>
</dbReference>
<dbReference type="InterPro" id="IPR007473">
    <property type="entry name" value="RlmJ"/>
</dbReference>
<dbReference type="GO" id="GO:0036307">
    <property type="term" value="F:23S rRNA (adenine(2030)-N(6))-methyltransferase activity"/>
    <property type="evidence" value="ECO:0007669"/>
    <property type="project" value="TreeGrafter"/>
</dbReference>
<evidence type="ECO:0000313" key="2">
    <source>
        <dbReference type="Proteomes" id="UP000199771"/>
    </source>
</evidence>
<dbReference type="InterPro" id="IPR029063">
    <property type="entry name" value="SAM-dependent_MTases_sf"/>
</dbReference>
<organism evidence="1 2">
    <name type="scientific">Fontimonas thermophila</name>
    <dbReference type="NCBI Taxonomy" id="1076937"/>
    <lineage>
        <taxon>Bacteria</taxon>
        <taxon>Pseudomonadati</taxon>
        <taxon>Pseudomonadota</taxon>
        <taxon>Gammaproteobacteria</taxon>
        <taxon>Nevskiales</taxon>
        <taxon>Nevskiaceae</taxon>
        <taxon>Fontimonas</taxon>
    </lineage>
</organism>
<dbReference type="GO" id="GO:0005829">
    <property type="term" value="C:cytosol"/>
    <property type="evidence" value="ECO:0007669"/>
    <property type="project" value="TreeGrafter"/>
</dbReference>
<protein>
    <submittedName>
        <fullName evidence="1">Ribosomal RNA large subunit methyltransferase D, RlmJ</fullName>
    </submittedName>
</protein>
<keyword evidence="1" id="KW-0808">Transferase</keyword>